<proteinExistence type="predicted"/>
<dbReference type="InterPro" id="IPR016024">
    <property type="entry name" value="ARM-type_fold"/>
</dbReference>
<dbReference type="GO" id="GO:0036158">
    <property type="term" value="P:outer dynein arm assembly"/>
    <property type="evidence" value="ECO:0007669"/>
    <property type="project" value="TreeGrafter"/>
</dbReference>
<dbReference type="GO" id="GO:0045505">
    <property type="term" value="F:dynein intermediate chain binding"/>
    <property type="evidence" value="ECO:0007669"/>
    <property type="project" value="TreeGrafter"/>
</dbReference>
<dbReference type="OrthoDB" id="413572at2759"/>
<gene>
    <name evidence="3" type="ORF">PSYICH_LOCUS1800</name>
</gene>
<dbReference type="Pfam" id="PF25757">
    <property type="entry name" value="TPR_DNAAF5"/>
    <property type="match status" value="1"/>
</dbReference>
<evidence type="ECO:0008006" key="5">
    <source>
        <dbReference type="Google" id="ProtNLM"/>
    </source>
</evidence>
<dbReference type="PANTHER" id="PTHR16216:SF2">
    <property type="entry name" value="DYNEIN AXONEMAL ASSEMBLY FACTOR 5"/>
    <property type="match status" value="1"/>
</dbReference>
<reference evidence="3" key="1">
    <citation type="submission" date="2022-01" db="EMBL/GenBank/DDBJ databases">
        <authorList>
            <person name="King R."/>
        </authorList>
    </citation>
    <scope>NUCLEOTIDE SEQUENCE</scope>
</reference>
<dbReference type="GO" id="GO:0036159">
    <property type="term" value="P:inner dynein arm assembly"/>
    <property type="evidence" value="ECO:0007669"/>
    <property type="project" value="TreeGrafter"/>
</dbReference>
<name>A0A9P0CL21_9CUCU</name>
<evidence type="ECO:0000313" key="3">
    <source>
        <dbReference type="EMBL" id="CAH1100046.1"/>
    </source>
</evidence>
<dbReference type="InterPro" id="IPR057978">
    <property type="entry name" value="TPR_DAAF5"/>
</dbReference>
<dbReference type="Proteomes" id="UP001153636">
    <property type="component" value="Chromosome 10"/>
</dbReference>
<dbReference type="AlphaFoldDB" id="A0A9P0CL21"/>
<dbReference type="PANTHER" id="PTHR16216">
    <property type="entry name" value="DYNEIN ASSEMBLY FACTOR 5, AXONEMAL"/>
    <property type="match status" value="1"/>
</dbReference>
<dbReference type="Pfam" id="PF24573">
    <property type="entry name" value="HEAT_DAAF5"/>
    <property type="match status" value="1"/>
</dbReference>
<accession>A0A9P0CL21</accession>
<evidence type="ECO:0000313" key="4">
    <source>
        <dbReference type="Proteomes" id="UP001153636"/>
    </source>
</evidence>
<feature type="domain" description="Dynein axonemal assembly factor 5 TPR repeats" evidence="2">
    <location>
        <begin position="26"/>
        <end position="312"/>
    </location>
</feature>
<evidence type="ECO:0000259" key="2">
    <source>
        <dbReference type="Pfam" id="PF25757"/>
    </source>
</evidence>
<feature type="domain" description="Dynein axonemal assembly factor 5 HEAT-repeat" evidence="1">
    <location>
        <begin position="323"/>
        <end position="515"/>
    </location>
</feature>
<dbReference type="SUPFAM" id="SSF48371">
    <property type="entry name" value="ARM repeat"/>
    <property type="match status" value="1"/>
</dbReference>
<dbReference type="InterPro" id="IPR011989">
    <property type="entry name" value="ARM-like"/>
</dbReference>
<dbReference type="InterPro" id="IPR056497">
    <property type="entry name" value="HEAT_DAAF5"/>
</dbReference>
<dbReference type="Gene3D" id="1.25.10.10">
    <property type="entry name" value="Leucine-rich Repeat Variant"/>
    <property type="match status" value="2"/>
</dbReference>
<dbReference type="GO" id="GO:0005737">
    <property type="term" value="C:cytoplasm"/>
    <property type="evidence" value="ECO:0007669"/>
    <property type="project" value="TreeGrafter"/>
</dbReference>
<protein>
    <recommendedName>
        <fullName evidence="5">HEAT repeat-containing protein 2</fullName>
    </recommendedName>
</protein>
<dbReference type="GO" id="GO:0003341">
    <property type="term" value="P:cilium movement"/>
    <property type="evidence" value="ECO:0007669"/>
    <property type="project" value="TreeGrafter"/>
</dbReference>
<keyword evidence="4" id="KW-1185">Reference proteome</keyword>
<organism evidence="3 4">
    <name type="scientific">Psylliodes chrysocephalus</name>
    <dbReference type="NCBI Taxonomy" id="3402493"/>
    <lineage>
        <taxon>Eukaryota</taxon>
        <taxon>Metazoa</taxon>
        <taxon>Ecdysozoa</taxon>
        <taxon>Arthropoda</taxon>
        <taxon>Hexapoda</taxon>
        <taxon>Insecta</taxon>
        <taxon>Pterygota</taxon>
        <taxon>Neoptera</taxon>
        <taxon>Endopterygota</taxon>
        <taxon>Coleoptera</taxon>
        <taxon>Polyphaga</taxon>
        <taxon>Cucujiformia</taxon>
        <taxon>Chrysomeloidea</taxon>
        <taxon>Chrysomelidae</taxon>
        <taxon>Galerucinae</taxon>
        <taxon>Alticini</taxon>
        <taxon>Psylliodes</taxon>
    </lineage>
</organism>
<dbReference type="EMBL" id="OV651822">
    <property type="protein sequence ID" value="CAH1100046.1"/>
    <property type="molecule type" value="Genomic_DNA"/>
</dbReference>
<sequence length="849" mass="97017">MTNDENTENITTEDRILTVKKLCTGLQSLDRKIRKQTYVDLQKYLSDKNIEFNNQDLRTIFIDIHIYVLNGLRDKTETVREQAIKFITYLVIDKLPLNDYYLTYILPVLVERVGTVELIEESEEIRLQIVELLNAIITRYSNTAQLVPFLNDSVTILAETVKDRYPSIKELSCHTIINLATALPNDFHKQAESLIKPVLTCFYHQRYKVRVEAIYATGEIVMHSTYKAIDEVVGPLAEKLFDQIPMVRRAVGQVAARWLLEYRDRYSFFHKILPLILTGLNDEVLETRTEAAQLWEKAGIQFQQENEKDFKDEVDYLIQPPKYYPENVIRPNIGCRGLVKRNIIKIAPGIANELMSWQEDVRLRCAQLLCAIALHAESDITQNLQALLPSMYSAARDDDTRVVANIERASEIIGCFVKCNVWSELMLPIVEDAPHYGHLTVLNGLVRGAPQEYFVPFVEKICQVLSTDAICCSRKNKYQVELIKCVKALAEKNDKGTDNETGYHLFKIAVSVFSLKHPDNVNKINDLEILEELRTTLKLQSVQDLWNLYSGRLLKHINKNPKLWVTVTEEECIFLLTLSNMGEAFGQNLDIIKDILAEALDTECDGESRLKILFVLATVFEKKEVIFDKAQNVSGFLEKLVEDVFVPSLVWHAGATAEAIRTMAASCLQSALLPTDGVELFTPQTLRPVIVNLLPLLVSLLEDASYRSRQIAVDCLALLKENSCRKNIWDTDDLVSVYPEVLKRLDDPTDKVRLCALRNLPLILKNVPESFKDGTYRAHHEVIIDTLMIHFDDDDEAVQDMVKDVLNQMVDINKNELLKKIDRHKPLLRNQKGCEEILENIAGLTITEV</sequence>
<dbReference type="InterPro" id="IPR052623">
    <property type="entry name" value="DAAF5"/>
</dbReference>
<evidence type="ECO:0000259" key="1">
    <source>
        <dbReference type="Pfam" id="PF24573"/>
    </source>
</evidence>